<keyword evidence="1" id="KW-0472">Membrane</keyword>
<feature type="transmembrane region" description="Helical" evidence="1">
    <location>
        <begin position="199"/>
        <end position="217"/>
    </location>
</feature>
<feature type="transmembrane region" description="Helical" evidence="1">
    <location>
        <begin position="69"/>
        <end position="90"/>
    </location>
</feature>
<reference evidence="3 4" key="1">
    <citation type="submission" date="2020-01" db="EMBL/GenBank/DDBJ databases">
        <authorList>
            <person name="Kim M.K."/>
        </authorList>
    </citation>
    <scope>NUCLEOTIDE SEQUENCE [LARGE SCALE GENOMIC DNA]</scope>
    <source>
        <strain evidence="3 4">172606-1</strain>
    </source>
</reference>
<dbReference type="InterPro" id="IPR012429">
    <property type="entry name" value="HGSNAT_cat"/>
</dbReference>
<dbReference type="Proteomes" id="UP000480178">
    <property type="component" value="Chromosome"/>
</dbReference>
<evidence type="ECO:0000256" key="1">
    <source>
        <dbReference type="SAM" id="Phobius"/>
    </source>
</evidence>
<dbReference type="Pfam" id="PF07786">
    <property type="entry name" value="HGSNAT_cat"/>
    <property type="match status" value="1"/>
</dbReference>
<dbReference type="PANTHER" id="PTHR40407:SF1">
    <property type="entry name" value="HEPARAN-ALPHA-GLUCOSAMINIDE N-ACETYLTRANSFERASE CATALYTIC DOMAIN-CONTAINING PROTEIN"/>
    <property type="match status" value="1"/>
</dbReference>
<evidence type="ECO:0000313" key="3">
    <source>
        <dbReference type="EMBL" id="QHT67758.1"/>
    </source>
</evidence>
<protein>
    <submittedName>
        <fullName evidence="3">DUF1624 domain-containing protein</fullName>
    </submittedName>
</protein>
<dbReference type="PANTHER" id="PTHR40407">
    <property type="entry name" value="MEMBRANE PROTEIN-LIKE PROTEIN"/>
    <property type="match status" value="1"/>
</dbReference>
<gene>
    <name evidence="3" type="ORF">GXP67_14505</name>
</gene>
<feature type="transmembrane region" description="Helical" evidence="1">
    <location>
        <begin position="133"/>
        <end position="164"/>
    </location>
</feature>
<name>A0A6C0GID3_9BACT</name>
<dbReference type="EMBL" id="CP048222">
    <property type="protein sequence ID" value="QHT67758.1"/>
    <property type="molecule type" value="Genomic_DNA"/>
</dbReference>
<proteinExistence type="predicted"/>
<evidence type="ECO:0000259" key="2">
    <source>
        <dbReference type="Pfam" id="PF07786"/>
    </source>
</evidence>
<feature type="transmembrane region" description="Helical" evidence="1">
    <location>
        <begin position="102"/>
        <end position="121"/>
    </location>
</feature>
<keyword evidence="4" id="KW-1185">Reference proteome</keyword>
<feature type="domain" description="Heparan-alpha-glucosaminide N-acetyltransferase catalytic" evidence="2">
    <location>
        <begin position="22"/>
        <end position="233"/>
    </location>
</feature>
<feature type="transmembrane region" description="Helical" evidence="1">
    <location>
        <begin position="360"/>
        <end position="383"/>
    </location>
</feature>
<feature type="transmembrane region" description="Helical" evidence="1">
    <location>
        <begin position="318"/>
        <end position="340"/>
    </location>
</feature>
<organism evidence="3 4">
    <name type="scientific">Rhodocytophaga rosea</name>
    <dbReference type="NCBI Taxonomy" id="2704465"/>
    <lineage>
        <taxon>Bacteria</taxon>
        <taxon>Pseudomonadati</taxon>
        <taxon>Bacteroidota</taxon>
        <taxon>Cytophagia</taxon>
        <taxon>Cytophagales</taxon>
        <taxon>Rhodocytophagaceae</taxon>
        <taxon>Rhodocytophaga</taxon>
    </lineage>
</organism>
<feature type="transmembrane region" description="Helical" evidence="1">
    <location>
        <begin position="280"/>
        <end position="298"/>
    </location>
</feature>
<dbReference type="KEGG" id="rhoz:GXP67_14505"/>
<dbReference type="RefSeq" id="WP_162443780.1">
    <property type="nucleotide sequence ID" value="NZ_CP048222.1"/>
</dbReference>
<keyword evidence="1" id="KW-1133">Transmembrane helix</keyword>
<accession>A0A6C0GID3</accession>
<evidence type="ECO:0000313" key="4">
    <source>
        <dbReference type="Proteomes" id="UP000480178"/>
    </source>
</evidence>
<dbReference type="AlphaFoldDB" id="A0A6C0GID3"/>
<feature type="transmembrane region" description="Helical" evidence="1">
    <location>
        <begin position="229"/>
        <end position="248"/>
    </location>
</feature>
<sequence length="397" mass="46348">MFQATAPTLQERLPDIKISGERVISIDLLRGIIIVIMGLDHVRDLVAVTPFAPEDVTQTTPAWFFTRWITHYCAPIFVFLAGVSAYMYEVKVKDKKELASFLIKRGFWLILIELVVINFTWKFTYDSWHFVQVIWVISLSMFVLAALIWLPIWAIAVFSVVLITSHNLLDGIQNDSLGWALLHVQTFKTVPLIERNLMIIYPLIPWPGVMAAGYIVGKWVMQPYELRKKYFTISGLTLIAMFVVLRFSNVYGDPHPWSVQERGGIYTFLSFLNTTKYPPSLLYLCMTLGPALLILPYLEKMRGKIASFFLTFGKVPFFYYVIHIPFIHLLAIVMHGIWYGEWRTWPFVSVDQWPKDYQPSLLVCYAVWIVVTGILYFCCHWFVQVKRTRKEWWLKYL</sequence>
<keyword evidence="1" id="KW-0812">Transmembrane</keyword>